<keyword evidence="1" id="KW-0521">NADP</keyword>
<accession>A0A022R6I7</accession>
<dbReference type="InterPro" id="IPR026055">
    <property type="entry name" value="FAR"/>
</dbReference>
<dbReference type="GO" id="GO:0006629">
    <property type="term" value="P:lipid metabolic process"/>
    <property type="evidence" value="ECO:0007669"/>
    <property type="project" value="UniProtKB-KW"/>
</dbReference>
<evidence type="ECO:0000256" key="1">
    <source>
        <dbReference type="RuleBase" id="RU363097"/>
    </source>
</evidence>
<feature type="domain" description="Thioester reductase (TE)" evidence="2">
    <location>
        <begin position="17"/>
        <end position="128"/>
    </location>
</feature>
<comment type="function">
    <text evidence="1">Catalyzes the reduction of fatty acyl-CoA to fatty alcohols.</text>
</comment>
<dbReference type="STRING" id="4155.A0A022R6I7"/>
<dbReference type="InterPro" id="IPR036291">
    <property type="entry name" value="NAD(P)-bd_dom_sf"/>
</dbReference>
<dbReference type="Gene3D" id="3.40.50.720">
    <property type="entry name" value="NAD(P)-binding Rossmann-like Domain"/>
    <property type="match status" value="1"/>
</dbReference>
<name>A0A022R6I7_ERYGU</name>
<comment type="catalytic activity">
    <reaction evidence="1">
        <text>a long-chain fatty acyl-CoA + 2 NADPH + 2 H(+) = a long-chain primary fatty alcohol + 2 NADP(+) + CoA</text>
        <dbReference type="Rhea" id="RHEA:52716"/>
        <dbReference type="ChEBI" id="CHEBI:15378"/>
        <dbReference type="ChEBI" id="CHEBI:57287"/>
        <dbReference type="ChEBI" id="CHEBI:57783"/>
        <dbReference type="ChEBI" id="CHEBI:58349"/>
        <dbReference type="ChEBI" id="CHEBI:77396"/>
        <dbReference type="ChEBI" id="CHEBI:83139"/>
        <dbReference type="EC" id="1.2.1.84"/>
    </reaction>
</comment>
<dbReference type="Proteomes" id="UP000030748">
    <property type="component" value="Unassembled WGS sequence"/>
</dbReference>
<keyword evidence="1" id="KW-0560">Oxidoreductase</keyword>
<gene>
    <name evidence="3" type="ORF">MIMGU_mgv1a018441mg</name>
</gene>
<dbReference type="Pfam" id="PF07993">
    <property type="entry name" value="NAD_binding_4"/>
    <property type="match status" value="1"/>
</dbReference>
<evidence type="ECO:0000313" key="3">
    <source>
        <dbReference type="EMBL" id="EYU36077.1"/>
    </source>
</evidence>
<reference evidence="3 4" key="1">
    <citation type="journal article" date="2013" name="Proc. Natl. Acad. Sci. U.S.A.">
        <title>Fine-scale variation in meiotic recombination in Mimulus inferred from population shotgun sequencing.</title>
        <authorList>
            <person name="Hellsten U."/>
            <person name="Wright K.M."/>
            <person name="Jenkins J."/>
            <person name="Shu S."/>
            <person name="Yuan Y."/>
            <person name="Wessler S.R."/>
            <person name="Schmutz J."/>
            <person name="Willis J.H."/>
            <person name="Rokhsar D.S."/>
        </authorList>
    </citation>
    <scope>NUCLEOTIDE SEQUENCE [LARGE SCALE GENOMIC DNA]</scope>
    <source>
        <strain evidence="4">cv. DUN x IM62</strain>
    </source>
</reference>
<dbReference type="PANTHER" id="PTHR11011">
    <property type="entry name" value="MALE STERILITY PROTEIN 2-RELATED"/>
    <property type="match status" value="1"/>
</dbReference>
<proteinExistence type="inferred from homology"/>
<dbReference type="EC" id="1.2.1.84" evidence="1"/>
<dbReference type="GO" id="GO:0080019">
    <property type="term" value="F:alcohol-forming very long-chain fatty acyl-CoA reductase activity"/>
    <property type="evidence" value="ECO:0007669"/>
    <property type="project" value="InterPro"/>
</dbReference>
<sequence length="128" mass="14279">MELGSIVEFLENRSILVTGATGFLAKIFIEKILREQPKVKKLYLLLRAADTNSAILRFNTEAIAKDLFRVLKEKNGGNLSTLVTEKVRVVAGDITCDYLGVKDSLLFDEMLEQLDVVVNLAANTNFDE</sequence>
<evidence type="ECO:0000259" key="2">
    <source>
        <dbReference type="Pfam" id="PF07993"/>
    </source>
</evidence>
<dbReference type="EMBL" id="KI630592">
    <property type="protein sequence ID" value="EYU36077.1"/>
    <property type="molecule type" value="Genomic_DNA"/>
</dbReference>
<keyword evidence="1" id="KW-0443">Lipid metabolism</keyword>
<dbReference type="AlphaFoldDB" id="A0A022R6I7"/>
<dbReference type="GO" id="GO:0102965">
    <property type="term" value="F:alcohol-forming long-chain fatty acyl-CoA reductase activity"/>
    <property type="evidence" value="ECO:0007669"/>
    <property type="project" value="UniProtKB-EC"/>
</dbReference>
<keyword evidence="4" id="KW-1185">Reference proteome</keyword>
<comment type="similarity">
    <text evidence="1">Belongs to the fatty acyl-CoA reductase family.</text>
</comment>
<organism evidence="3 4">
    <name type="scientific">Erythranthe guttata</name>
    <name type="common">Yellow monkey flower</name>
    <name type="synonym">Mimulus guttatus</name>
    <dbReference type="NCBI Taxonomy" id="4155"/>
    <lineage>
        <taxon>Eukaryota</taxon>
        <taxon>Viridiplantae</taxon>
        <taxon>Streptophyta</taxon>
        <taxon>Embryophyta</taxon>
        <taxon>Tracheophyta</taxon>
        <taxon>Spermatophyta</taxon>
        <taxon>Magnoliopsida</taxon>
        <taxon>eudicotyledons</taxon>
        <taxon>Gunneridae</taxon>
        <taxon>Pentapetalae</taxon>
        <taxon>asterids</taxon>
        <taxon>lamiids</taxon>
        <taxon>Lamiales</taxon>
        <taxon>Phrymaceae</taxon>
        <taxon>Erythranthe</taxon>
    </lineage>
</organism>
<dbReference type="SUPFAM" id="SSF51735">
    <property type="entry name" value="NAD(P)-binding Rossmann-fold domains"/>
    <property type="match status" value="1"/>
</dbReference>
<dbReference type="InterPro" id="IPR013120">
    <property type="entry name" value="FAR_NAD-bd"/>
</dbReference>
<evidence type="ECO:0000313" key="4">
    <source>
        <dbReference type="Proteomes" id="UP000030748"/>
    </source>
</evidence>
<protein>
    <recommendedName>
        <fullName evidence="1">Fatty acyl-CoA reductase</fullName>
        <ecNumber evidence="1">1.2.1.84</ecNumber>
    </recommendedName>
</protein>
<keyword evidence="1" id="KW-0444">Lipid biosynthesis</keyword>
<feature type="non-terminal residue" evidence="3">
    <location>
        <position position="128"/>
    </location>
</feature>
<dbReference type="PANTHER" id="PTHR11011:SF99">
    <property type="entry name" value="FATTY ACYL-COA REDUCTASE 3"/>
    <property type="match status" value="1"/>
</dbReference>